<comment type="catalytic activity">
    <reaction evidence="5">
        <text>adenylyl-molybdopterin + molybdate = Mo-molybdopterin + AMP + H(+)</text>
        <dbReference type="Rhea" id="RHEA:35047"/>
        <dbReference type="ChEBI" id="CHEBI:15378"/>
        <dbReference type="ChEBI" id="CHEBI:36264"/>
        <dbReference type="ChEBI" id="CHEBI:62727"/>
        <dbReference type="ChEBI" id="CHEBI:71302"/>
        <dbReference type="ChEBI" id="CHEBI:456215"/>
        <dbReference type="EC" id="2.10.1.1"/>
    </reaction>
</comment>
<comment type="similarity">
    <text evidence="3 6">Belongs to the MoeA family.</text>
</comment>
<dbReference type="GO" id="GO:0061599">
    <property type="term" value="F:molybdopterin molybdotransferase activity"/>
    <property type="evidence" value="ECO:0007669"/>
    <property type="project" value="UniProtKB-EC"/>
</dbReference>
<accession>A0ABX0XAR1</accession>
<protein>
    <recommendedName>
        <fullName evidence="6">Molybdopterin molybdenumtransferase</fullName>
        <ecNumber evidence="6">2.10.1.1</ecNumber>
    </recommendedName>
</protein>
<reference evidence="8 9" key="1">
    <citation type="submission" date="2020-03" db="EMBL/GenBank/DDBJ databases">
        <title>Genomic Encyclopedia of Type Strains, Phase IV (KMG-IV): sequencing the most valuable type-strain genomes for metagenomic binning, comparative biology and taxonomic classification.</title>
        <authorList>
            <person name="Goeker M."/>
        </authorList>
    </citation>
    <scope>NUCLEOTIDE SEQUENCE [LARGE SCALE GENOMIC DNA]</scope>
    <source>
        <strain evidence="8 9">DSM 105096</strain>
    </source>
</reference>
<dbReference type="InterPro" id="IPR036135">
    <property type="entry name" value="MoeA_linker/N_sf"/>
</dbReference>
<dbReference type="InterPro" id="IPR001453">
    <property type="entry name" value="MoaB/Mog_dom"/>
</dbReference>
<evidence type="ECO:0000256" key="5">
    <source>
        <dbReference type="ARBA" id="ARBA00047317"/>
    </source>
</evidence>
<dbReference type="InterPro" id="IPR038987">
    <property type="entry name" value="MoeA-like"/>
</dbReference>
<organism evidence="8 9">
    <name type="scientific">Neolewinella antarctica</name>
    <dbReference type="NCBI Taxonomy" id="442734"/>
    <lineage>
        <taxon>Bacteria</taxon>
        <taxon>Pseudomonadati</taxon>
        <taxon>Bacteroidota</taxon>
        <taxon>Saprospiria</taxon>
        <taxon>Saprospirales</taxon>
        <taxon>Lewinellaceae</taxon>
        <taxon>Neolewinella</taxon>
    </lineage>
</organism>
<keyword evidence="9" id="KW-1185">Reference proteome</keyword>
<dbReference type="Gene3D" id="3.40.980.10">
    <property type="entry name" value="MoaB/Mog-like domain"/>
    <property type="match status" value="1"/>
</dbReference>
<dbReference type="Gene3D" id="2.40.340.10">
    <property type="entry name" value="MoeA, C-terminal, domain IV"/>
    <property type="match status" value="1"/>
</dbReference>
<dbReference type="Pfam" id="PF00994">
    <property type="entry name" value="MoCF_biosynth"/>
    <property type="match status" value="1"/>
</dbReference>
<comment type="cofactor">
    <cofactor evidence="6">
        <name>Mg(2+)</name>
        <dbReference type="ChEBI" id="CHEBI:18420"/>
    </cofactor>
</comment>
<keyword evidence="6" id="KW-0500">Molybdenum</keyword>
<evidence type="ECO:0000256" key="2">
    <source>
        <dbReference type="ARBA" id="ARBA00005046"/>
    </source>
</evidence>
<dbReference type="EMBL" id="JAATJH010000002">
    <property type="protein sequence ID" value="NJC26325.1"/>
    <property type="molecule type" value="Genomic_DNA"/>
</dbReference>
<dbReference type="Pfam" id="PF03453">
    <property type="entry name" value="MoeA_N"/>
    <property type="match status" value="1"/>
</dbReference>
<evidence type="ECO:0000256" key="6">
    <source>
        <dbReference type="RuleBase" id="RU365090"/>
    </source>
</evidence>
<comment type="caution">
    <text evidence="8">The sequence shown here is derived from an EMBL/GenBank/DDBJ whole genome shotgun (WGS) entry which is preliminary data.</text>
</comment>
<dbReference type="CDD" id="cd00887">
    <property type="entry name" value="MoeA"/>
    <property type="match status" value="1"/>
</dbReference>
<dbReference type="SUPFAM" id="SSF63882">
    <property type="entry name" value="MoeA N-terminal region -like"/>
    <property type="match status" value="1"/>
</dbReference>
<name>A0ABX0XAR1_9BACT</name>
<dbReference type="Proteomes" id="UP000770785">
    <property type="component" value="Unassembled WGS sequence"/>
</dbReference>
<dbReference type="SMART" id="SM00852">
    <property type="entry name" value="MoCF_biosynth"/>
    <property type="match status" value="1"/>
</dbReference>
<comment type="pathway">
    <text evidence="2 6">Cofactor biosynthesis; molybdopterin biosynthesis.</text>
</comment>
<evidence type="ECO:0000256" key="1">
    <source>
        <dbReference type="ARBA" id="ARBA00002901"/>
    </source>
</evidence>
<dbReference type="EC" id="2.10.1.1" evidence="6"/>
<feature type="domain" description="MoaB/Mog" evidence="7">
    <location>
        <begin position="178"/>
        <end position="315"/>
    </location>
</feature>
<dbReference type="PANTHER" id="PTHR10192:SF5">
    <property type="entry name" value="GEPHYRIN"/>
    <property type="match status" value="1"/>
</dbReference>
<keyword evidence="6" id="KW-0479">Metal-binding</keyword>
<proteinExistence type="inferred from homology"/>
<dbReference type="Gene3D" id="3.90.105.10">
    <property type="entry name" value="Molybdopterin biosynthesis moea protein, domain 2"/>
    <property type="match status" value="1"/>
</dbReference>
<keyword evidence="6 8" id="KW-0808">Transferase</keyword>
<evidence type="ECO:0000256" key="3">
    <source>
        <dbReference type="ARBA" id="ARBA00010763"/>
    </source>
</evidence>
<dbReference type="InterPro" id="IPR005111">
    <property type="entry name" value="MoeA_C_domain_IV"/>
</dbReference>
<dbReference type="NCBIfam" id="TIGR00177">
    <property type="entry name" value="molyb_syn"/>
    <property type="match status" value="1"/>
</dbReference>
<dbReference type="Pfam" id="PF03454">
    <property type="entry name" value="MoeA_C"/>
    <property type="match status" value="1"/>
</dbReference>
<dbReference type="InterPro" id="IPR005110">
    <property type="entry name" value="MoeA_linker/N"/>
</dbReference>
<sequence>MPELCSRDRAEILLAHQVFAWGEEEVALSRVQGRILAEPLVADRDQPAFNRVAMDGISVQHAAYARGQRFFVRERVQAAGQQPTPLVDASRCIEIMTGAPLPAGCTTVVPYEVLRETAGGYHLPEGILDNANIHARGKDAQRGEHLAPVGTRVDVAAVGMLASFGYATVRVKRLPRVAIIATGDELVNVDQQPQPHQIRLSNLYQLSAALAKRGYVASQHHLPDDPGILTKDLGRIIEHNDVVILSGGVSKGRFDYVPSVLEALRVEKLFHGVAQRPGKPIWAGRNGETMVFGLPGNPQSSLSCCLAYVIPFLDRNTGCERAPVYAALAVPVDFKPNLTLFSYVRLAADPATGQLLATPVKHAGSGDAASLLRGGGFLELPAGKNRYEAGEVYQVRKL</sequence>
<dbReference type="SUPFAM" id="SSF63867">
    <property type="entry name" value="MoeA C-terminal domain-like"/>
    <property type="match status" value="1"/>
</dbReference>
<dbReference type="RefSeq" id="WP_168037076.1">
    <property type="nucleotide sequence ID" value="NZ_JAATJH010000002.1"/>
</dbReference>
<dbReference type="InterPro" id="IPR036425">
    <property type="entry name" value="MoaB/Mog-like_dom_sf"/>
</dbReference>
<keyword evidence="4 6" id="KW-0501">Molybdenum cofactor biosynthesis</keyword>
<evidence type="ECO:0000256" key="4">
    <source>
        <dbReference type="ARBA" id="ARBA00023150"/>
    </source>
</evidence>
<evidence type="ECO:0000259" key="7">
    <source>
        <dbReference type="SMART" id="SM00852"/>
    </source>
</evidence>
<dbReference type="Gene3D" id="2.170.190.11">
    <property type="entry name" value="Molybdopterin biosynthesis moea protein, domain 3"/>
    <property type="match status" value="1"/>
</dbReference>
<keyword evidence="6" id="KW-0460">Magnesium</keyword>
<evidence type="ECO:0000313" key="8">
    <source>
        <dbReference type="EMBL" id="NJC26325.1"/>
    </source>
</evidence>
<comment type="function">
    <text evidence="1 6">Catalyzes the insertion of molybdate into adenylated molybdopterin with the concomitant release of AMP.</text>
</comment>
<dbReference type="InterPro" id="IPR036688">
    <property type="entry name" value="MoeA_C_domain_IV_sf"/>
</dbReference>
<evidence type="ECO:0000313" key="9">
    <source>
        <dbReference type="Proteomes" id="UP000770785"/>
    </source>
</evidence>
<gene>
    <name evidence="8" type="ORF">GGR27_001824</name>
</gene>
<dbReference type="SUPFAM" id="SSF53218">
    <property type="entry name" value="Molybdenum cofactor biosynthesis proteins"/>
    <property type="match status" value="1"/>
</dbReference>
<dbReference type="PANTHER" id="PTHR10192">
    <property type="entry name" value="MOLYBDOPTERIN BIOSYNTHESIS PROTEIN"/>
    <property type="match status" value="1"/>
</dbReference>